<reference evidence="6" key="2">
    <citation type="submission" date="2022-01" db="EMBL/GenBank/DDBJ databases">
        <authorList>
            <person name="Hirooka S."/>
            <person name="Miyagishima S.Y."/>
        </authorList>
    </citation>
    <scope>NUCLEOTIDE SEQUENCE</scope>
    <source>
        <strain evidence="6">NBRC 102759</strain>
    </source>
</reference>
<dbReference type="PROSITE" id="PS50106">
    <property type="entry name" value="PDZ"/>
    <property type="match status" value="1"/>
</dbReference>
<name>A0A9C7PSF3_9RHOD</name>
<gene>
    <name evidence="6" type="ORF">GpartN1_g1664.t1</name>
</gene>
<dbReference type="InterPro" id="IPR004447">
    <property type="entry name" value="Peptidase_S41A"/>
</dbReference>
<feature type="domain" description="PDZ" evidence="5">
    <location>
        <begin position="170"/>
        <end position="251"/>
    </location>
</feature>
<dbReference type="GO" id="GO:0004175">
    <property type="term" value="F:endopeptidase activity"/>
    <property type="evidence" value="ECO:0007669"/>
    <property type="project" value="TreeGrafter"/>
</dbReference>
<dbReference type="InterPro" id="IPR001478">
    <property type="entry name" value="PDZ"/>
</dbReference>
<dbReference type="EMBL" id="BQMJ01000011">
    <property type="protein sequence ID" value="GJQ09873.1"/>
    <property type="molecule type" value="Genomic_DNA"/>
</dbReference>
<comment type="similarity">
    <text evidence="1">Belongs to the peptidase S41A family.</text>
</comment>
<dbReference type="InterPro" id="IPR028204">
    <property type="entry name" value="Tricorn_C1"/>
</dbReference>
<dbReference type="SUPFAM" id="SSF50156">
    <property type="entry name" value="PDZ domain-like"/>
    <property type="match status" value="1"/>
</dbReference>
<dbReference type="SMART" id="SM00228">
    <property type="entry name" value="PDZ"/>
    <property type="match status" value="1"/>
</dbReference>
<dbReference type="Pfam" id="PF14684">
    <property type="entry name" value="Tricorn_C1"/>
    <property type="match status" value="1"/>
</dbReference>
<evidence type="ECO:0000313" key="7">
    <source>
        <dbReference type="Proteomes" id="UP001061958"/>
    </source>
</evidence>
<dbReference type="PANTHER" id="PTHR32060">
    <property type="entry name" value="TAIL-SPECIFIC PROTEASE"/>
    <property type="match status" value="1"/>
</dbReference>
<dbReference type="NCBIfam" id="TIGR00225">
    <property type="entry name" value="prc"/>
    <property type="match status" value="1"/>
</dbReference>
<keyword evidence="3" id="KW-0378">Hydrolase</keyword>
<dbReference type="Gene3D" id="3.90.226.10">
    <property type="entry name" value="2-enoyl-CoA Hydratase, Chain A, domain 1"/>
    <property type="match status" value="1"/>
</dbReference>
<dbReference type="Gene3D" id="2.30.42.10">
    <property type="match status" value="1"/>
</dbReference>
<organism evidence="6 7">
    <name type="scientific">Galdieria partita</name>
    <dbReference type="NCBI Taxonomy" id="83374"/>
    <lineage>
        <taxon>Eukaryota</taxon>
        <taxon>Rhodophyta</taxon>
        <taxon>Bangiophyceae</taxon>
        <taxon>Galdieriales</taxon>
        <taxon>Galdieriaceae</taxon>
        <taxon>Galdieria</taxon>
    </lineage>
</organism>
<accession>A0A9C7PSF3</accession>
<dbReference type="AlphaFoldDB" id="A0A9C7PSF3"/>
<evidence type="ECO:0000313" key="6">
    <source>
        <dbReference type="EMBL" id="GJQ09873.1"/>
    </source>
</evidence>
<dbReference type="InterPro" id="IPR005151">
    <property type="entry name" value="Tail-specific_protease"/>
</dbReference>
<dbReference type="SUPFAM" id="SSF52096">
    <property type="entry name" value="ClpP/crotonase"/>
    <property type="match status" value="1"/>
</dbReference>
<evidence type="ECO:0000256" key="1">
    <source>
        <dbReference type="ARBA" id="ARBA00009179"/>
    </source>
</evidence>
<comment type="caution">
    <text evidence="6">The sequence shown here is derived from an EMBL/GenBank/DDBJ whole genome shotgun (WGS) entry which is preliminary data.</text>
</comment>
<keyword evidence="7" id="KW-1185">Reference proteome</keyword>
<dbReference type="Pfam" id="PF03572">
    <property type="entry name" value="Peptidase_S41"/>
    <property type="match status" value="1"/>
</dbReference>
<dbReference type="InterPro" id="IPR029045">
    <property type="entry name" value="ClpP/crotonase-like_dom_sf"/>
</dbReference>
<dbReference type="GO" id="GO:0008236">
    <property type="term" value="F:serine-type peptidase activity"/>
    <property type="evidence" value="ECO:0007669"/>
    <property type="project" value="UniProtKB-KW"/>
</dbReference>
<dbReference type="Gene3D" id="3.30.750.44">
    <property type="match status" value="1"/>
</dbReference>
<dbReference type="GO" id="GO:0006508">
    <property type="term" value="P:proteolysis"/>
    <property type="evidence" value="ECO:0007669"/>
    <property type="project" value="UniProtKB-KW"/>
</dbReference>
<evidence type="ECO:0000256" key="2">
    <source>
        <dbReference type="ARBA" id="ARBA00022670"/>
    </source>
</evidence>
<proteinExistence type="inferred from homology"/>
<evidence type="ECO:0000256" key="3">
    <source>
        <dbReference type="ARBA" id="ARBA00022801"/>
    </source>
</evidence>
<reference evidence="6" key="1">
    <citation type="journal article" date="2022" name="Proc. Natl. Acad. Sci. U.S.A.">
        <title>Life cycle and functional genomics of the unicellular red alga Galdieria for elucidating algal and plant evolution and industrial use.</title>
        <authorList>
            <person name="Hirooka S."/>
            <person name="Itabashi T."/>
            <person name="Ichinose T.M."/>
            <person name="Onuma R."/>
            <person name="Fujiwara T."/>
            <person name="Yamashita S."/>
            <person name="Jong L.W."/>
            <person name="Tomita R."/>
            <person name="Iwane A.H."/>
            <person name="Miyagishima S.Y."/>
        </authorList>
    </citation>
    <scope>NUCLEOTIDE SEQUENCE</scope>
    <source>
        <strain evidence="6">NBRC 102759</strain>
    </source>
</reference>
<dbReference type="CDD" id="cd06782">
    <property type="entry name" value="cpPDZ_CPP-like"/>
    <property type="match status" value="1"/>
</dbReference>
<dbReference type="Proteomes" id="UP001061958">
    <property type="component" value="Unassembled WGS sequence"/>
</dbReference>
<dbReference type="InterPro" id="IPR041489">
    <property type="entry name" value="PDZ_6"/>
</dbReference>
<dbReference type="OrthoDB" id="43580at2759"/>
<dbReference type="InterPro" id="IPR036034">
    <property type="entry name" value="PDZ_sf"/>
</dbReference>
<sequence>MFCFAIHICSLRALPVSRLAKFSVFVPLKPISIVVPKRKKLISYRCPCNTVKMVNKNKSSAFLVFAVIYLLSNSAIVCFHKATSCLESTYAAVALTENSSKREVELLSEIWKLVDNYYYDKTYSGHSWNQVWKEYSGKLTSKRESVYKVATEMMKVLKDPYSVVVRPADFRRLLKYDMTGTGLLLAPSDDGNLLVTGPPPKGSPASKAGIRVGDRIVAINGKPVKRMTNIEAAETLQGDGKSQLVLILDSKGTNSHYRTVTLSREYSNENAISSYRIFPYNTEGKEYRIGYIKIREFNASVAHKLLQVVNNLEQQGANAYILDLQGNRGGALEGAVQVASIFMEHGTVVRILDRNHHEDQLTVDSSNRLLADNMTPLTDPIVILTDKYSASASEILASALHDNCRAVLVGEKTFGKGLVQAVFGLSDGGGLILTVAEYQTPNHLNIHKKGIEPDIYLKQRKPISVIQQWEKVNERFRQCQQPIENLNNRHEQRVDGF</sequence>
<evidence type="ECO:0000259" key="5">
    <source>
        <dbReference type="PROSITE" id="PS50106"/>
    </source>
</evidence>
<dbReference type="Pfam" id="PF17820">
    <property type="entry name" value="PDZ_6"/>
    <property type="match status" value="1"/>
</dbReference>
<keyword evidence="2" id="KW-0645">Protease</keyword>
<dbReference type="CDD" id="cd07560">
    <property type="entry name" value="Peptidase_S41_CPP"/>
    <property type="match status" value="1"/>
</dbReference>
<dbReference type="SMART" id="SM00245">
    <property type="entry name" value="TSPc"/>
    <property type="match status" value="1"/>
</dbReference>
<evidence type="ECO:0000256" key="4">
    <source>
        <dbReference type="ARBA" id="ARBA00022825"/>
    </source>
</evidence>
<protein>
    <recommendedName>
        <fullName evidence="5">PDZ domain-containing protein</fullName>
    </recommendedName>
</protein>
<keyword evidence="4" id="KW-0720">Serine protease</keyword>
<dbReference type="PANTHER" id="PTHR32060:SF22">
    <property type="entry name" value="CARBOXYL-TERMINAL-PROCESSING PEPTIDASE 3, CHLOROPLASTIC"/>
    <property type="match status" value="1"/>
</dbReference>